<dbReference type="PANTHER" id="PTHR45867">
    <property type="entry name" value="PURPLE ACID PHOSPHATASE"/>
    <property type="match status" value="1"/>
</dbReference>
<evidence type="ECO:0000313" key="7">
    <source>
        <dbReference type="EMBL" id="CAG9313231.1"/>
    </source>
</evidence>
<dbReference type="SUPFAM" id="SSF49363">
    <property type="entry name" value="Purple acid phosphatase, N-terminal domain"/>
    <property type="match status" value="1"/>
</dbReference>
<evidence type="ECO:0000259" key="6">
    <source>
        <dbReference type="Pfam" id="PF16656"/>
    </source>
</evidence>
<keyword evidence="1" id="KW-0732">Signal</keyword>
<feature type="domain" description="Purple acid phosphatase N-terminal" evidence="6">
    <location>
        <begin position="17"/>
        <end position="105"/>
    </location>
</feature>
<dbReference type="SUPFAM" id="SSF56300">
    <property type="entry name" value="Metallo-dependent phosphatases"/>
    <property type="match status" value="1"/>
</dbReference>
<dbReference type="InterPro" id="IPR004843">
    <property type="entry name" value="Calcineurin-like_PHP"/>
</dbReference>
<keyword evidence="3" id="KW-0378">Hydrolase</keyword>
<gene>
    <name evidence="7" type="ORF">BSTOLATCC_MIC8504</name>
</gene>
<feature type="domain" description="Purple acid phosphatase C-terminal" evidence="5">
    <location>
        <begin position="333"/>
        <end position="395"/>
    </location>
</feature>
<dbReference type="InterPro" id="IPR008963">
    <property type="entry name" value="Purple_acid_Pase-like_N"/>
</dbReference>
<dbReference type="AlphaFoldDB" id="A0AAU9IFN0"/>
<dbReference type="Proteomes" id="UP001162131">
    <property type="component" value="Unassembled WGS sequence"/>
</dbReference>
<dbReference type="GO" id="GO:0003993">
    <property type="term" value="F:acid phosphatase activity"/>
    <property type="evidence" value="ECO:0007669"/>
    <property type="project" value="UniProtKB-EC"/>
</dbReference>
<evidence type="ECO:0000313" key="8">
    <source>
        <dbReference type="Proteomes" id="UP001162131"/>
    </source>
</evidence>
<dbReference type="InterPro" id="IPR029052">
    <property type="entry name" value="Metallo-depent_PP-like"/>
</dbReference>
<comment type="similarity">
    <text evidence="3">Belongs to the metallophosphoesterase superfamily. Purple acid phosphatase family.</text>
</comment>
<keyword evidence="2" id="KW-0325">Glycoprotein</keyword>
<dbReference type="InterPro" id="IPR015914">
    <property type="entry name" value="PAPs_N"/>
</dbReference>
<dbReference type="GO" id="GO:0046872">
    <property type="term" value="F:metal ion binding"/>
    <property type="evidence" value="ECO:0007669"/>
    <property type="project" value="InterPro"/>
</dbReference>
<evidence type="ECO:0000259" key="4">
    <source>
        <dbReference type="Pfam" id="PF00149"/>
    </source>
</evidence>
<evidence type="ECO:0000256" key="2">
    <source>
        <dbReference type="ARBA" id="ARBA00023180"/>
    </source>
</evidence>
<dbReference type="CDD" id="cd00839">
    <property type="entry name" value="MPP_PAPs"/>
    <property type="match status" value="1"/>
</dbReference>
<proteinExistence type="inferred from homology"/>
<evidence type="ECO:0000259" key="5">
    <source>
        <dbReference type="Pfam" id="PF14008"/>
    </source>
</evidence>
<keyword evidence="8" id="KW-1185">Reference proteome</keyword>
<evidence type="ECO:0000256" key="1">
    <source>
        <dbReference type="ARBA" id="ARBA00022729"/>
    </source>
</evidence>
<comment type="catalytic activity">
    <reaction evidence="3">
        <text>a phosphate monoester + H2O = an alcohol + phosphate</text>
        <dbReference type="Rhea" id="RHEA:15017"/>
        <dbReference type="ChEBI" id="CHEBI:15377"/>
        <dbReference type="ChEBI" id="CHEBI:30879"/>
        <dbReference type="ChEBI" id="CHEBI:43474"/>
        <dbReference type="ChEBI" id="CHEBI:67140"/>
        <dbReference type="EC" id="3.1.3.2"/>
    </reaction>
</comment>
<dbReference type="Gene3D" id="3.60.21.10">
    <property type="match status" value="1"/>
</dbReference>
<dbReference type="Gene3D" id="2.60.40.380">
    <property type="entry name" value="Purple acid phosphatase-like, N-terminal"/>
    <property type="match status" value="1"/>
</dbReference>
<organism evidence="7 8">
    <name type="scientific">Blepharisma stoltei</name>
    <dbReference type="NCBI Taxonomy" id="1481888"/>
    <lineage>
        <taxon>Eukaryota</taxon>
        <taxon>Sar</taxon>
        <taxon>Alveolata</taxon>
        <taxon>Ciliophora</taxon>
        <taxon>Postciliodesmatophora</taxon>
        <taxon>Heterotrichea</taxon>
        <taxon>Heterotrichida</taxon>
        <taxon>Blepharismidae</taxon>
        <taxon>Blepharisma</taxon>
    </lineage>
</organism>
<dbReference type="InterPro" id="IPR025733">
    <property type="entry name" value="PAPs_C"/>
</dbReference>
<dbReference type="Pfam" id="PF00149">
    <property type="entry name" value="Metallophos"/>
    <property type="match status" value="1"/>
</dbReference>
<accession>A0AAU9IFN0</accession>
<dbReference type="EC" id="3.1.3.2" evidence="3"/>
<reference evidence="7" key="1">
    <citation type="submission" date="2021-09" db="EMBL/GenBank/DDBJ databases">
        <authorList>
            <consortium name="AG Swart"/>
            <person name="Singh M."/>
            <person name="Singh A."/>
            <person name="Seah K."/>
            <person name="Emmerich C."/>
        </authorList>
    </citation>
    <scope>NUCLEOTIDE SEQUENCE</scope>
    <source>
        <strain evidence="7">ATCC30299</strain>
    </source>
</reference>
<sequence>MILLLLMIRQIFATDIPEQVHVAVGASPSLIQFTWSTRESTPTSAVRIGLNPSFWKYYYGSSISFTNGTNSWIIHTVNATLYPGTVYSYQVGCVLTNFSQTFTLTVPPSSGPSSYVMFADLDIGVDGAASWQEIENWVIKMKINAVIHMGDIAYDLSTDYATWGDNYMNSIQAVASSVPYMVAVGNHEGDDNYVNYQARFRMPNNNFYYTWTSGYVRFLGIDTEAIIERTSEIGPMMGYIQSVLNRTQADKEAYPWLVVYAHRPLYCSSTAKAKACGSEAQILQDNLETLFYDYNVDLYVNGHVHNYERTTPVYKGNKMKSGGSGNTYIDPLATIYVTTGGPGSDSSNSDVATKNAPNWLAAWDDNFTYSIFTAFNATHLCWQQWETGKSKTTDEFWIVKGSSAFAEH</sequence>
<dbReference type="InterPro" id="IPR041792">
    <property type="entry name" value="MPP_PAP"/>
</dbReference>
<name>A0AAU9IFN0_9CILI</name>
<dbReference type="EMBL" id="CAJZBQ010000010">
    <property type="protein sequence ID" value="CAG9313231.1"/>
    <property type="molecule type" value="Genomic_DNA"/>
</dbReference>
<dbReference type="PANTHER" id="PTHR45867:SF3">
    <property type="entry name" value="ACID PHOSPHATASE TYPE 7"/>
    <property type="match status" value="1"/>
</dbReference>
<dbReference type="Pfam" id="PF16656">
    <property type="entry name" value="Pur_ac_phosph_N"/>
    <property type="match status" value="1"/>
</dbReference>
<protein>
    <recommendedName>
        <fullName evidence="3">Purple acid phosphatase</fullName>
        <ecNumber evidence="3">3.1.3.2</ecNumber>
    </recommendedName>
</protein>
<evidence type="ECO:0000256" key="3">
    <source>
        <dbReference type="RuleBase" id="RU361203"/>
    </source>
</evidence>
<dbReference type="Pfam" id="PF14008">
    <property type="entry name" value="Metallophos_C"/>
    <property type="match status" value="1"/>
</dbReference>
<feature type="domain" description="Calcineurin-like phosphoesterase" evidence="4">
    <location>
        <begin position="128"/>
        <end position="307"/>
    </location>
</feature>
<comment type="caution">
    <text evidence="7">The sequence shown here is derived from an EMBL/GenBank/DDBJ whole genome shotgun (WGS) entry which is preliminary data.</text>
</comment>